<dbReference type="Proteomes" id="UP000383932">
    <property type="component" value="Unassembled WGS sequence"/>
</dbReference>
<dbReference type="SMART" id="SM00487">
    <property type="entry name" value="DEXDc"/>
    <property type="match status" value="1"/>
</dbReference>
<dbReference type="GO" id="GO:0005524">
    <property type="term" value="F:ATP binding"/>
    <property type="evidence" value="ECO:0007669"/>
    <property type="project" value="InterPro"/>
</dbReference>
<evidence type="ECO:0000313" key="6">
    <source>
        <dbReference type="EMBL" id="KAB5587686.1"/>
    </source>
</evidence>
<dbReference type="InterPro" id="IPR014001">
    <property type="entry name" value="Helicase_ATP-bd"/>
</dbReference>
<dbReference type="InterPro" id="IPR027417">
    <property type="entry name" value="P-loop_NTPase"/>
</dbReference>
<name>A0A5N5Q8E8_9AGAM</name>
<gene>
    <name evidence="6" type="ORF">CTheo_8873</name>
</gene>
<accession>A0A5N5Q8E8</accession>
<dbReference type="Gene3D" id="3.40.50.300">
    <property type="entry name" value="P-loop containing nucleotide triphosphate hydrolases"/>
    <property type="match status" value="1"/>
</dbReference>
<dbReference type="Pfam" id="PF00176">
    <property type="entry name" value="SNF2-rel_dom"/>
    <property type="match status" value="1"/>
</dbReference>
<dbReference type="AlphaFoldDB" id="A0A5N5Q8E8"/>
<dbReference type="SUPFAM" id="SSF52540">
    <property type="entry name" value="P-loop containing nucleoside triphosphate hydrolases"/>
    <property type="match status" value="1"/>
</dbReference>
<dbReference type="PROSITE" id="PS51192">
    <property type="entry name" value="HELICASE_ATP_BIND_1"/>
    <property type="match status" value="1"/>
</dbReference>
<dbReference type="EMBL" id="SSOP01000864">
    <property type="protein sequence ID" value="KAB5587686.1"/>
    <property type="molecule type" value="Genomic_DNA"/>
</dbReference>
<evidence type="ECO:0000259" key="5">
    <source>
        <dbReference type="PROSITE" id="PS51192"/>
    </source>
</evidence>
<evidence type="ECO:0000256" key="3">
    <source>
        <dbReference type="SAM" id="MobiDB-lite"/>
    </source>
</evidence>
<evidence type="ECO:0000313" key="7">
    <source>
        <dbReference type="Proteomes" id="UP000383932"/>
    </source>
</evidence>
<evidence type="ECO:0000256" key="1">
    <source>
        <dbReference type="ARBA" id="ARBA00022741"/>
    </source>
</evidence>
<feature type="signal peptide" evidence="4">
    <location>
        <begin position="1"/>
        <end position="21"/>
    </location>
</feature>
<keyword evidence="2" id="KW-0067">ATP-binding</keyword>
<proteinExistence type="predicted"/>
<evidence type="ECO:0000256" key="4">
    <source>
        <dbReference type="SAM" id="SignalP"/>
    </source>
</evidence>
<sequence>MPLGTLATCLLPLLASVPSETTDPFEHAPFTLPVFRANMLLPPLSTDEPLQSFEDEYPNVDKAAKSKPHVEAANGFQFTQSVLSNFPSGQASAFSADSLAQANHFYGTWFWAEIKRQRVLGYSAHDAVKRIDLVHAKTILKGERTDEGWQAYRRLVLALLGRTGGVMSLAAEAMVRHRATPAECWRDARDENRRKVDGSPLSEYEVPIPSAGPFTGSLTLLDEVAELVFGPEVVNDRGSVDSIYRECCKILVNRVWEQMARKLKTCIKKSKTMCADMTMLIDYAKETGEAGNLVAALRHFKKWRTIAEKTLESKDLPFISQEKALEELFQQLGHDEQLGDAGKKKGQGSTGRKSKSGSLLPSEAEITAAREYWNNYCQSVQDDQDCPVPVGPVGPRFNLFDGDQDVGMDELKGMSTEHLWASLGLLGVTSFPFAEPGGPYKAGAHPKWHQIAGSLAILRGAFTTKLGEPARPTMLCDDVGLGKTLQIIGVISIIAHMHEHQEQRSDKKFVPPLFAAKHNTLYFAGHERIPTRPSLIVVPRTLSSQWMEQLKAFTKLGSFHILRFSSDQGSLARYFTDPKGEYRRAVGPDNKNACKVIILAEMSAISNEAGRYFKMPSLLGGRAAQRRMARGEPDSLQLRNGARLQGTIFDLDVKFNMVAYDESHELRNVSLMSLAAIRLSDKALVHIGATATPIFTGPKVSLEFLHVPVLGAHLGMSGHCLPGSSIAA</sequence>
<feature type="region of interest" description="Disordered" evidence="3">
    <location>
        <begin position="336"/>
        <end position="361"/>
    </location>
</feature>
<keyword evidence="7" id="KW-1185">Reference proteome</keyword>
<dbReference type="OrthoDB" id="3270319at2759"/>
<feature type="domain" description="Helicase ATP-binding" evidence="5">
    <location>
        <begin position="464"/>
        <end position="711"/>
    </location>
</feature>
<organism evidence="6 7">
    <name type="scientific">Ceratobasidium theobromae</name>
    <dbReference type="NCBI Taxonomy" id="1582974"/>
    <lineage>
        <taxon>Eukaryota</taxon>
        <taxon>Fungi</taxon>
        <taxon>Dikarya</taxon>
        <taxon>Basidiomycota</taxon>
        <taxon>Agaricomycotina</taxon>
        <taxon>Agaricomycetes</taxon>
        <taxon>Cantharellales</taxon>
        <taxon>Ceratobasidiaceae</taxon>
        <taxon>Ceratobasidium</taxon>
    </lineage>
</organism>
<reference evidence="6 7" key="1">
    <citation type="journal article" date="2019" name="Fungal Biol. Biotechnol.">
        <title>Draft genome sequence of fastidious pathogen Ceratobasidium theobromae, which causes vascular-streak dieback in Theobroma cacao.</title>
        <authorList>
            <person name="Ali S.S."/>
            <person name="Asman A."/>
            <person name="Shao J."/>
            <person name="Firmansyah A.P."/>
            <person name="Susilo A.W."/>
            <person name="Rosmana A."/>
            <person name="McMahon P."/>
            <person name="Junaid M."/>
            <person name="Guest D."/>
            <person name="Kheng T.Y."/>
            <person name="Meinhardt L.W."/>
            <person name="Bailey B.A."/>
        </authorList>
    </citation>
    <scope>NUCLEOTIDE SEQUENCE [LARGE SCALE GENOMIC DNA]</scope>
    <source>
        <strain evidence="6 7">CT2</strain>
    </source>
</reference>
<feature type="chain" id="PRO_5024324061" description="Helicase ATP-binding domain-containing protein" evidence="4">
    <location>
        <begin position="22"/>
        <end position="728"/>
    </location>
</feature>
<evidence type="ECO:0000256" key="2">
    <source>
        <dbReference type="ARBA" id="ARBA00022840"/>
    </source>
</evidence>
<keyword evidence="1" id="KW-0547">Nucleotide-binding</keyword>
<dbReference type="InterPro" id="IPR000330">
    <property type="entry name" value="SNF2_N"/>
</dbReference>
<keyword evidence="4" id="KW-0732">Signal</keyword>
<comment type="caution">
    <text evidence="6">The sequence shown here is derived from an EMBL/GenBank/DDBJ whole genome shotgun (WGS) entry which is preliminary data.</text>
</comment>
<protein>
    <recommendedName>
        <fullName evidence="5">Helicase ATP-binding domain-containing protein</fullName>
    </recommendedName>
</protein>